<evidence type="ECO:0000256" key="1">
    <source>
        <dbReference type="ARBA" id="ARBA00022741"/>
    </source>
</evidence>
<dbReference type="InterPro" id="IPR029000">
    <property type="entry name" value="Cyclophilin-like_dom_sf"/>
</dbReference>
<dbReference type="PANTHER" id="PTHR43309">
    <property type="entry name" value="5-OXOPROLINASE SUBUNIT C"/>
    <property type="match status" value="1"/>
</dbReference>
<dbReference type="GO" id="GO:0005524">
    <property type="term" value="F:ATP binding"/>
    <property type="evidence" value="ECO:0007669"/>
    <property type="project" value="UniProtKB-KW"/>
</dbReference>
<accession>A0A927IRT8</accession>
<dbReference type="SUPFAM" id="SSF50891">
    <property type="entry name" value="Cyclophilin-like"/>
    <property type="match status" value="1"/>
</dbReference>
<dbReference type="SMART" id="SM00797">
    <property type="entry name" value="AHS2"/>
    <property type="match status" value="1"/>
</dbReference>
<dbReference type="EMBL" id="JACYFU010000001">
    <property type="protein sequence ID" value="MBD8064759.1"/>
    <property type="molecule type" value="Genomic_DNA"/>
</dbReference>
<keyword evidence="3" id="KW-0067">ATP-binding</keyword>
<keyword evidence="1" id="KW-0547">Nucleotide-binding</keyword>
<evidence type="ECO:0000256" key="3">
    <source>
        <dbReference type="ARBA" id="ARBA00022840"/>
    </source>
</evidence>
<dbReference type="InterPro" id="IPR003778">
    <property type="entry name" value="CT_A_B"/>
</dbReference>
<proteinExistence type="predicted"/>
<sequence length="296" mass="31472">MLFERAGPLTTIQDAGRFGYLGAGISASGPMDQRAYRRAGVWAGATGGGGLEFTQAGLDLVVAEGACDAGWDGGDFVLAVNDRLLDWPGSAHLQEGDRLSIRPGAHGNYGYLRFGGRIDVPEALGSQSTSTRARLGGLEGRALRTGDVLTVSGEGKGRRPASVVPMEAGDVRFIWGIHADFFAGDLRVRFNGAPFRITRTLDRMGVRLQDESKVFEGASILSLVSEPVLPGDIQILGDGTPIVLMRDHQPTGGYPRIGTIIAADLDRFAQMRPGTPVVFAPVTVDHAHQLLRRAAP</sequence>
<evidence type="ECO:0000313" key="5">
    <source>
        <dbReference type="EMBL" id="MBD8064759.1"/>
    </source>
</evidence>
<evidence type="ECO:0000259" key="4">
    <source>
        <dbReference type="SMART" id="SM00797"/>
    </source>
</evidence>
<keyword evidence="2" id="KW-0378">Hydrolase</keyword>
<dbReference type="GO" id="GO:0016787">
    <property type="term" value="F:hydrolase activity"/>
    <property type="evidence" value="ECO:0007669"/>
    <property type="project" value="UniProtKB-KW"/>
</dbReference>
<dbReference type="PANTHER" id="PTHR43309:SF3">
    <property type="entry name" value="5-OXOPROLINASE SUBUNIT C"/>
    <property type="match status" value="1"/>
</dbReference>
<evidence type="ECO:0000313" key="6">
    <source>
        <dbReference type="Proteomes" id="UP000654108"/>
    </source>
</evidence>
<keyword evidence="6" id="KW-1185">Reference proteome</keyword>
<feature type="domain" description="Carboxyltransferase" evidence="4">
    <location>
        <begin position="22"/>
        <end position="295"/>
    </location>
</feature>
<comment type="caution">
    <text evidence="5">The sequence shown here is derived from an EMBL/GenBank/DDBJ whole genome shotgun (WGS) entry which is preliminary data.</text>
</comment>
<reference evidence="5" key="1">
    <citation type="submission" date="2020-09" db="EMBL/GenBank/DDBJ databases">
        <title>Genome seq and assembly of Devosia sp.</title>
        <authorList>
            <person name="Chhetri G."/>
        </authorList>
    </citation>
    <scope>NUCLEOTIDE SEQUENCE</scope>
    <source>
        <strain evidence="5">PTR5</strain>
    </source>
</reference>
<dbReference type="Proteomes" id="UP000654108">
    <property type="component" value="Unassembled WGS sequence"/>
</dbReference>
<gene>
    <name evidence="5" type="ORF">IC608_04630</name>
</gene>
<dbReference type="Gene3D" id="2.40.100.10">
    <property type="entry name" value="Cyclophilin-like"/>
    <property type="match status" value="1"/>
</dbReference>
<evidence type="ECO:0000256" key="2">
    <source>
        <dbReference type="ARBA" id="ARBA00022801"/>
    </source>
</evidence>
<organism evidence="5 6">
    <name type="scientific">Devosia oryzisoli</name>
    <dbReference type="NCBI Taxonomy" id="2774138"/>
    <lineage>
        <taxon>Bacteria</taxon>
        <taxon>Pseudomonadati</taxon>
        <taxon>Pseudomonadota</taxon>
        <taxon>Alphaproteobacteria</taxon>
        <taxon>Hyphomicrobiales</taxon>
        <taxon>Devosiaceae</taxon>
        <taxon>Devosia</taxon>
    </lineage>
</organism>
<name>A0A927IRT8_9HYPH</name>
<dbReference type="AlphaFoldDB" id="A0A927IRT8"/>
<dbReference type="Pfam" id="PF02626">
    <property type="entry name" value="CT_A_B"/>
    <property type="match status" value="1"/>
</dbReference>
<dbReference type="InterPro" id="IPR052708">
    <property type="entry name" value="PxpC"/>
</dbReference>
<protein>
    <submittedName>
        <fullName evidence="5">Biotin-dependent carboxyltransferase family protein</fullName>
    </submittedName>
</protein>